<dbReference type="InterPro" id="IPR019495">
    <property type="entry name" value="EXOSC1_C"/>
</dbReference>
<dbReference type="GeneID" id="28736233"/>
<dbReference type="GO" id="GO:0006396">
    <property type="term" value="P:RNA processing"/>
    <property type="evidence" value="ECO:0007669"/>
    <property type="project" value="InterPro"/>
</dbReference>
<sequence>MATSTIACPGQVLAPISTHISGSGTHVYETNIIASLIGTTVTQPAASKNTKPTISIVPQTTHSPLPNVSSTVIARVIRVQARQLIASILPVPPTTSASTLMPYPTTTDDSVQYQAILRREDVRAFEKDKINMNESYRVGDIIRAVVISLGDERNYYISTAGDEFGVVVARSSEVGNAMVPASWREMRDVITGKGEPRKVAKPS</sequence>
<feature type="domain" description="Exosome complex component N-terminal" evidence="5">
    <location>
        <begin position="6"/>
        <end position="39"/>
    </location>
</feature>
<evidence type="ECO:0000256" key="2">
    <source>
        <dbReference type="ARBA" id="ARBA00022490"/>
    </source>
</evidence>
<dbReference type="GO" id="GO:0003723">
    <property type="term" value="F:RNA binding"/>
    <property type="evidence" value="ECO:0007669"/>
    <property type="project" value="InterPro"/>
</dbReference>
<dbReference type="GO" id="GO:0000176">
    <property type="term" value="C:nuclear exosome (RNase complex)"/>
    <property type="evidence" value="ECO:0007669"/>
    <property type="project" value="TreeGrafter"/>
</dbReference>
<protein>
    <submittedName>
        <fullName evidence="6">Exosome complex component CSL4</fullName>
    </submittedName>
</protein>
<dbReference type="RefSeq" id="XP_017998638.1">
    <property type="nucleotide sequence ID" value="XM_018144353.1"/>
</dbReference>
<dbReference type="Pfam" id="PF10447">
    <property type="entry name" value="EXOSC1"/>
    <property type="match status" value="1"/>
</dbReference>
<evidence type="ECO:0000256" key="1">
    <source>
        <dbReference type="ARBA" id="ARBA00004604"/>
    </source>
</evidence>
<gene>
    <name evidence="6" type="ORF">AB675_4229</name>
</gene>
<name>A0A0N1H985_9EURO</name>
<evidence type="ECO:0000259" key="5">
    <source>
        <dbReference type="Pfam" id="PF14382"/>
    </source>
</evidence>
<evidence type="ECO:0000313" key="7">
    <source>
        <dbReference type="Proteomes" id="UP000038010"/>
    </source>
</evidence>
<dbReference type="Gene3D" id="2.40.50.140">
    <property type="entry name" value="Nucleic acid-binding proteins"/>
    <property type="match status" value="1"/>
</dbReference>
<evidence type="ECO:0000259" key="4">
    <source>
        <dbReference type="Pfam" id="PF10447"/>
    </source>
</evidence>
<feature type="domain" description="Exosome complex component CSL4 C-terminal" evidence="4">
    <location>
        <begin position="105"/>
        <end position="149"/>
    </location>
</feature>
<dbReference type="SUPFAM" id="SSF110324">
    <property type="entry name" value="Ribosomal L27 protein-like"/>
    <property type="match status" value="1"/>
</dbReference>
<dbReference type="InterPro" id="IPR012340">
    <property type="entry name" value="NA-bd_OB-fold"/>
</dbReference>
<comment type="subcellular location">
    <subcellularLocation>
        <location evidence="1">Nucleus</location>
        <location evidence="1">Nucleolus</location>
    </subcellularLocation>
</comment>
<dbReference type="InterPro" id="IPR025721">
    <property type="entry name" value="Exosome_cplx_N_dom"/>
</dbReference>
<dbReference type="InterPro" id="IPR039771">
    <property type="entry name" value="Csl4"/>
</dbReference>
<dbReference type="Gene3D" id="2.40.50.100">
    <property type="match status" value="1"/>
</dbReference>
<dbReference type="AlphaFoldDB" id="A0A0N1H985"/>
<dbReference type="Proteomes" id="UP000038010">
    <property type="component" value="Unassembled WGS sequence"/>
</dbReference>
<dbReference type="GO" id="GO:0005730">
    <property type="term" value="C:nucleolus"/>
    <property type="evidence" value="ECO:0007669"/>
    <property type="project" value="UniProtKB-SubCell"/>
</dbReference>
<dbReference type="EMBL" id="LFJN01000018">
    <property type="protein sequence ID" value="KPI38675.1"/>
    <property type="molecule type" value="Genomic_DNA"/>
</dbReference>
<dbReference type="STRING" id="1664694.A0A0N1H985"/>
<dbReference type="PANTHER" id="PTHR12686">
    <property type="entry name" value="3'-5' EXORIBONUCLEASE CSL4-RELATED"/>
    <property type="match status" value="1"/>
</dbReference>
<dbReference type="OrthoDB" id="440760at2759"/>
<dbReference type="PANTHER" id="PTHR12686:SF8">
    <property type="entry name" value="EXOSOME COMPLEX COMPONENT CSL4"/>
    <property type="match status" value="1"/>
</dbReference>
<comment type="caution">
    <text evidence="6">The sequence shown here is derived from an EMBL/GenBank/DDBJ whole genome shotgun (WGS) entry which is preliminary data.</text>
</comment>
<keyword evidence="7" id="KW-1185">Reference proteome</keyword>
<dbReference type="GO" id="GO:0005737">
    <property type="term" value="C:cytoplasm"/>
    <property type="evidence" value="ECO:0007669"/>
    <property type="project" value="TreeGrafter"/>
</dbReference>
<evidence type="ECO:0000256" key="3">
    <source>
        <dbReference type="ARBA" id="ARBA00022835"/>
    </source>
</evidence>
<dbReference type="Pfam" id="PF14382">
    <property type="entry name" value="ECR1_N"/>
    <property type="match status" value="1"/>
</dbReference>
<reference evidence="6 7" key="1">
    <citation type="submission" date="2015-06" db="EMBL/GenBank/DDBJ databases">
        <title>Draft genome of the ant-associated black yeast Phialophora attae CBS 131958.</title>
        <authorList>
            <person name="Moreno L.F."/>
            <person name="Stielow B.J."/>
            <person name="de Hoog S."/>
            <person name="Vicente V.A."/>
            <person name="Weiss V.A."/>
            <person name="de Vries M."/>
            <person name="Cruz L.M."/>
            <person name="Souza E.M."/>
        </authorList>
    </citation>
    <scope>NUCLEOTIDE SEQUENCE [LARGE SCALE GENOMIC DNA]</scope>
    <source>
        <strain evidence="6 7">CBS 131958</strain>
    </source>
</reference>
<accession>A0A0N1H985</accession>
<dbReference type="SUPFAM" id="SSF50249">
    <property type="entry name" value="Nucleic acid-binding proteins"/>
    <property type="match status" value="1"/>
</dbReference>
<keyword evidence="2" id="KW-0963">Cytoplasm</keyword>
<keyword evidence="3" id="KW-0271">Exosome</keyword>
<organism evidence="6 7">
    <name type="scientific">Cyphellophora attinorum</name>
    <dbReference type="NCBI Taxonomy" id="1664694"/>
    <lineage>
        <taxon>Eukaryota</taxon>
        <taxon>Fungi</taxon>
        <taxon>Dikarya</taxon>
        <taxon>Ascomycota</taxon>
        <taxon>Pezizomycotina</taxon>
        <taxon>Eurotiomycetes</taxon>
        <taxon>Chaetothyriomycetidae</taxon>
        <taxon>Chaetothyriales</taxon>
        <taxon>Cyphellophoraceae</taxon>
        <taxon>Cyphellophora</taxon>
    </lineage>
</organism>
<proteinExistence type="predicted"/>
<dbReference type="VEuPathDB" id="FungiDB:AB675_4229"/>
<evidence type="ECO:0000313" key="6">
    <source>
        <dbReference type="EMBL" id="KPI38675.1"/>
    </source>
</evidence>